<dbReference type="Proteomes" id="UP000184330">
    <property type="component" value="Unassembled WGS sequence"/>
</dbReference>
<reference evidence="3 4" key="1">
    <citation type="submission" date="2016-03" db="EMBL/GenBank/DDBJ databases">
        <authorList>
            <person name="Ploux O."/>
        </authorList>
    </citation>
    <scope>NUCLEOTIDE SEQUENCE [LARGE SCALE GENOMIC DNA]</scope>
    <source>
        <strain evidence="3 4">UAMH 11012</strain>
    </source>
</reference>
<evidence type="ECO:0000256" key="1">
    <source>
        <dbReference type="SAM" id="MobiDB-lite"/>
    </source>
</evidence>
<gene>
    <name evidence="3" type="ORF">PAC_16851</name>
</gene>
<feature type="compositionally biased region" description="Low complexity" evidence="1">
    <location>
        <begin position="179"/>
        <end position="189"/>
    </location>
</feature>
<dbReference type="AlphaFoldDB" id="A0A1L7XPI0"/>
<evidence type="ECO:0000313" key="4">
    <source>
        <dbReference type="Proteomes" id="UP000184330"/>
    </source>
</evidence>
<dbReference type="Gene3D" id="3.10.20.90">
    <property type="entry name" value="Phosphatidylinositol 3-kinase Catalytic Subunit, Chain A, domain 1"/>
    <property type="match status" value="1"/>
</dbReference>
<name>A0A1L7XPI0_9HELO</name>
<proteinExistence type="predicted"/>
<dbReference type="EMBL" id="FJOG01000041">
    <property type="protein sequence ID" value="CZR66952.1"/>
    <property type="molecule type" value="Genomic_DNA"/>
</dbReference>
<feature type="compositionally biased region" description="Polar residues" evidence="1">
    <location>
        <begin position="198"/>
        <end position="212"/>
    </location>
</feature>
<dbReference type="CDD" id="cd17039">
    <property type="entry name" value="Ubl_ubiquitin_like"/>
    <property type="match status" value="1"/>
</dbReference>
<sequence>METISDVKLKLKEREEVLYDLYELGFRGQSFRFRNHKFLLDYKIHKGSSITIFSRLYGGGPDPILNVLVRLPLGGEVLAFGVAKKTIYDLKVIIEAQKGIPAQRRIILCRGEILSDFIELNGTISDDVELGIVDLVIKDEEGKANNDQSVDLRKIWRPSVLEQEITYRASEASASAASSSRQSDVVVVSEPKDVNHTDAASQRIATAESARSQGRKSGPEEPCQTTSISSATSPAMLFSERIESDTLEIADTAKMPNVGQSTNDLNDARRRWQR</sequence>
<dbReference type="InterPro" id="IPR000626">
    <property type="entry name" value="Ubiquitin-like_dom"/>
</dbReference>
<evidence type="ECO:0000259" key="2">
    <source>
        <dbReference type="PROSITE" id="PS50053"/>
    </source>
</evidence>
<dbReference type="InterPro" id="IPR029071">
    <property type="entry name" value="Ubiquitin-like_domsf"/>
</dbReference>
<dbReference type="PROSITE" id="PS50053">
    <property type="entry name" value="UBIQUITIN_2"/>
    <property type="match status" value="2"/>
</dbReference>
<feature type="region of interest" description="Disordered" evidence="1">
    <location>
        <begin position="248"/>
        <end position="274"/>
    </location>
</feature>
<feature type="domain" description="Ubiquitin-like" evidence="2">
    <location>
        <begin position="65"/>
        <end position="116"/>
    </location>
</feature>
<organism evidence="3 4">
    <name type="scientific">Phialocephala subalpina</name>
    <dbReference type="NCBI Taxonomy" id="576137"/>
    <lineage>
        <taxon>Eukaryota</taxon>
        <taxon>Fungi</taxon>
        <taxon>Dikarya</taxon>
        <taxon>Ascomycota</taxon>
        <taxon>Pezizomycotina</taxon>
        <taxon>Leotiomycetes</taxon>
        <taxon>Helotiales</taxon>
        <taxon>Mollisiaceae</taxon>
        <taxon>Phialocephala</taxon>
        <taxon>Phialocephala fortinii species complex</taxon>
    </lineage>
</organism>
<feature type="compositionally biased region" description="Polar residues" evidence="1">
    <location>
        <begin position="223"/>
        <end position="233"/>
    </location>
</feature>
<protein>
    <recommendedName>
        <fullName evidence="2">Ubiquitin-like domain-containing protein</fullName>
    </recommendedName>
</protein>
<feature type="region of interest" description="Disordered" evidence="1">
    <location>
        <begin position="179"/>
        <end position="236"/>
    </location>
</feature>
<dbReference type="SUPFAM" id="SSF54236">
    <property type="entry name" value="Ubiquitin-like"/>
    <property type="match status" value="2"/>
</dbReference>
<evidence type="ECO:0000313" key="3">
    <source>
        <dbReference type="EMBL" id="CZR66952.1"/>
    </source>
</evidence>
<keyword evidence="4" id="KW-1185">Reference proteome</keyword>
<feature type="domain" description="Ubiquitin-like" evidence="2">
    <location>
        <begin position="1"/>
        <end position="59"/>
    </location>
</feature>
<accession>A0A1L7XPI0</accession>